<dbReference type="PROSITE" id="PS51186">
    <property type="entry name" value="GNAT"/>
    <property type="match status" value="1"/>
</dbReference>
<evidence type="ECO:0000313" key="3">
    <source>
        <dbReference type="Proteomes" id="UP000002318"/>
    </source>
</evidence>
<dbReference type="CDD" id="cd04301">
    <property type="entry name" value="NAT_SF"/>
    <property type="match status" value="1"/>
</dbReference>
<dbReference type="EMBL" id="CP002116">
    <property type="protein sequence ID" value="ADK83067.1"/>
    <property type="molecule type" value="Genomic_DNA"/>
</dbReference>
<dbReference type="InterPro" id="IPR000182">
    <property type="entry name" value="GNAT_dom"/>
</dbReference>
<organism evidence="2 3">
    <name type="scientific">Sediminispirochaeta smaragdinae (strain DSM 11293 / JCM 15392 / SEBR 4228)</name>
    <name type="common">Spirochaeta smaragdinae</name>
    <dbReference type="NCBI Taxonomy" id="573413"/>
    <lineage>
        <taxon>Bacteria</taxon>
        <taxon>Pseudomonadati</taxon>
        <taxon>Spirochaetota</taxon>
        <taxon>Spirochaetia</taxon>
        <taxon>Spirochaetales</taxon>
        <taxon>Spirochaetaceae</taxon>
        <taxon>Sediminispirochaeta</taxon>
    </lineage>
</organism>
<dbReference type="GO" id="GO:0008080">
    <property type="term" value="F:N-acetyltransferase activity"/>
    <property type="evidence" value="ECO:0007669"/>
    <property type="project" value="InterPro"/>
</dbReference>
<accession>E1R998</accession>
<dbReference type="HOGENOM" id="CLU_081246_0_0_12"/>
<evidence type="ECO:0000313" key="2">
    <source>
        <dbReference type="EMBL" id="ADK83067.1"/>
    </source>
</evidence>
<dbReference type="InterPro" id="IPR022525">
    <property type="entry name" value="GNAT_AblB"/>
</dbReference>
<reference evidence="2 3" key="1">
    <citation type="journal article" date="2010" name="Stand. Genomic Sci.">
        <title>Complete genome sequence of Spirochaeta smaragdinae type strain (SEBR 4228).</title>
        <authorList>
            <person name="Mavromatis K."/>
            <person name="Yasawong M."/>
            <person name="Chertkov O."/>
            <person name="Lapidus A."/>
            <person name="Lucas S."/>
            <person name="Nolan M."/>
            <person name="Del Rio T.G."/>
            <person name="Tice H."/>
            <person name="Cheng J.F."/>
            <person name="Pitluck S."/>
            <person name="Liolios K."/>
            <person name="Ivanova N."/>
            <person name="Tapia R."/>
            <person name="Han C."/>
            <person name="Bruce D."/>
            <person name="Goodwin L."/>
            <person name="Pati A."/>
            <person name="Chen A."/>
            <person name="Palaniappan K."/>
            <person name="Land M."/>
            <person name="Hauser L."/>
            <person name="Chang Y.J."/>
            <person name="Jeffries C.D."/>
            <person name="Detter J.C."/>
            <person name="Rohde M."/>
            <person name="Brambilla E."/>
            <person name="Spring S."/>
            <person name="Goker M."/>
            <person name="Sikorski J."/>
            <person name="Woyke T."/>
            <person name="Bristow J."/>
            <person name="Eisen J.A."/>
            <person name="Markowitz V."/>
            <person name="Hugenholtz P."/>
            <person name="Klenk H.P."/>
            <person name="Kyrpides N.C."/>
        </authorList>
    </citation>
    <scope>NUCLEOTIDE SEQUENCE [LARGE SCALE GENOMIC DNA]</scope>
    <source>
        <strain evidence="3">DSM 11293 / JCM 15392 / SEBR 4228</strain>
    </source>
</reference>
<keyword evidence="3" id="KW-1185">Reference proteome</keyword>
<sequence>MNDVMQQLEGALIQHGPDGDRIYLMALADEASATIAMQKDERLIASLLILYRERGYSKIFAKVPMKRVVPFLLAGFCMESTVPRLFRGQDDVAFLAYYGEEGKGRGMSQRRQVDREEMRSFQSLLAQVEQVSFPPLAGRFRWFHCVPDDIPEMAELYGRVFDRYPFPIDSPAYLKKTMESHVKYLGIRDREDRRLIALASVEYHAFSRCVEMTDFAVLPEARGAGLALFLLGRMEQETVEKKIPVAYTIARLKSLGMNATFLKGGYHYAGTLPNNTFIGGGLESMNVYYKVLLPACR</sequence>
<feature type="domain" description="N-acetyltransferase" evidence="1">
    <location>
        <begin position="140"/>
        <end position="294"/>
    </location>
</feature>
<dbReference type="Gene3D" id="3.40.630.30">
    <property type="match status" value="1"/>
</dbReference>
<dbReference type="InterPro" id="IPR016181">
    <property type="entry name" value="Acyl_CoA_acyltransferase"/>
</dbReference>
<name>E1R998_SEDSS</name>
<dbReference type="NCBIfam" id="TIGR03827">
    <property type="entry name" value="GNAT_ablB"/>
    <property type="match status" value="1"/>
</dbReference>
<dbReference type="Proteomes" id="UP000002318">
    <property type="component" value="Chromosome"/>
</dbReference>
<protein>
    <submittedName>
        <fullName evidence="2">GCN5-related N-acetyltransferase</fullName>
    </submittedName>
</protein>
<dbReference type="AlphaFoldDB" id="E1R998"/>
<evidence type="ECO:0000259" key="1">
    <source>
        <dbReference type="PROSITE" id="PS51186"/>
    </source>
</evidence>
<dbReference type="KEGG" id="ssm:Spirs_3982"/>
<dbReference type="SUPFAM" id="SSF55729">
    <property type="entry name" value="Acyl-CoA N-acyltransferases (Nat)"/>
    <property type="match status" value="1"/>
</dbReference>
<dbReference type="STRING" id="573413.Spirs_3982"/>
<dbReference type="eggNOG" id="COG0456">
    <property type="taxonomic scope" value="Bacteria"/>
</dbReference>
<dbReference type="OrthoDB" id="9790652at2"/>
<proteinExistence type="predicted"/>
<dbReference type="RefSeq" id="WP_013256524.1">
    <property type="nucleotide sequence ID" value="NC_014364.1"/>
</dbReference>
<gene>
    <name evidence="2" type="ordered locus">Spirs_3982</name>
</gene>